<evidence type="ECO:0008006" key="3">
    <source>
        <dbReference type="Google" id="ProtNLM"/>
    </source>
</evidence>
<sequence>MPPRTEFRFRQSYSEVISLTQGAVMRLNPSLRVSSLVMLLALSSVTVLETSRAHAQNAPGRTGTAVPVAVAAPANATHSALGDLTPFRSIAADVSTKVDQGDLAGAKTRIKDLELDWDAAEAGLKPRSPRDWHVVDKAIDRALDALRARTPSPADCKAALHALLDTFDTLPHKS</sequence>
<evidence type="ECO:0000313" key="2">
    <source>
        <dbReference type="Proteomes" id="UP000433577"/>
    </source>
</evidence>
<keyword evidence="2" id="KW-1185">Reference proteome</keyword>
<accession>A0A7Z2GQ92</accession>
<organism evidence="1 2">
    <name type="scientific">Paraburkholderia acidisoli</name>
    <dbReference type="NCBI Taxonomy" id="2571748"/>
    <lineage>
        <taxon>Bacteria</taxon>
        <taxon>Pseudomonadati</taxon>
        <taxon>Pseudomonadota</taxon>
        <taxon>Betaproteobacteria</taxon>
        <taxon>Burkholderiales</taxon>
        <taxon>Burkholderiaceae</taxon>
        <taxon>Paraburkholderia</taxon>
    </lineage>
</organism>
<dbReference type="KEGG" id="pacs:FAZ98_28470"/>
<gene>
    <name evidence="1" type="ORF">FAZ98_28470</name>
</gene>
<dbReference type="OrthoDB" id="7027593at2"/>
<dbReference type="EMBL" id="CP046915">
    <property type="protein sequence ID" value="QGZ65801.1"/>
    <property type="molecule type" value="Genomic_DNA"/>
</dbReference>
<name>A0A7Z2GQ92_9BURK</name>
<evidence type="ECO:0000313" key="1">
    <source>
        <dbReference type="EMBL" id="QGZ65801.1"/>
    </source>
</evidence>
<reference evidence="1 2" key="1">
    <citation type="submission" date="2019-12" db="EMBL/GenBank/DDBJ databases">
        <title>Paraburkholderia acidiphila 7Q-K02 sp. nov and Paraburkholderia acidisoli DHF22 sp. nov., two strains isolated from forest soil.</title>
        <authorList>
            <person name="Gao Z."/>
            <person name="Qiu L."/>
        </authorList>
    </citation>
    <scope>NUCLEOTIDE SEQUENCE [LARGE SCALE GENOMIC DNA]</scope>
    <source>
        <strain evidence="1 2">DHF22</strain>
    </source>
</reference>
<dbReference type="Proteomes" id="UP000433577">
    <property type="component" value="Chromosome 3"/>
</dbReference>
<protein>
    <recommendedName>
        <fullName evidence="3">Histidine kinase</fullName>
    </recommendedName>
</protein>
<dbReference type="AlphaFoldDB" id="A0A7Z2GQ92"/>
<proteinExistence type="predicted"/>